<dbReference type="Proteomes" id="UP000808337">
    <property type="component" value="Unassembled WGS sequence"/>
</dbReference>
<evidence type="ECO:0000313" key="2">
    <source>
        <dbReference type="Proteomes" id="UP000808337"/>
    </source>
</evidence>
<dbReference type="Pfam" id="PF21857">
    <property type="entry name" value="DUF6913"/>
    <property type="match status" value="1"/>
</dbReference>
<protein>
    <submittedName>
        <fullName evidence="1">Uncharacterized protein</fullName>
    </submittedName>
</protein>
<reference evidence="1 2" key="1">
    <citation type="submission" date="2020-10" db="EMBL/GenBank/DDBJ databases">
        <title>Connecting structure to function with the recovery of over 1000 high-quality activated sludge metagenome-assembled genomes encoding full-length rRNA genes using long-read sequencing.</title>
        <authorList>
            <person name="Singleton C.M."/>
            <person name="Petriglieri F."/>
            <person name="Kristensen J.M."/>
            <person name="Kirkegaard R.H."/>
            <person name="Michaelsen T.Y."/>
            <person name="Andersen M.H."/>
            <person name="Karst S.M."/>
            <person name="Dueholm M.S."/>
            <person name="Nielsen P.H."/>
            <person name="Albertsen M."/>
        </authorList>
    </citation>
    <scope>NUCLEOTIDE SEQUENCE [LARGE SCALE GENOMIC DNA]</scope>
    <source>
        <strain evidence="1">Ribe_18-Q3-R11-54_MAXAC.273</strain>
    </source>
</reference>
<dbReference type="AlphaFoldDB" id="A0A9D7SUD6"/>
<dbReference type="EMBL" id="JADKGY010000006">
    <property type="protein sequence ID" value="MBK9982319.1"/>
    <property type="molecule type" value="Genomic_DNA"/>
</dbReference>
<comment type="caution">
    <text evidence="1">The sequence shown here is derived from an EMBL/GenBank/DDBJ whole genome shotgun (WGS) entry which is preliminary data.</text>
</comment>
<name>A0A9D7SUD6_9BACT</name>
<evidence type="ECO:0000313" key="1">
    <source>
        <dbReference type="EMBL" id="MBK9982319.1"/>
    </source>
</evidence>
<gene>
    <name evidence="1" type="ORF">IPP15_07825</name>
</gene>
<dbReference type="InterPro" id="IPR054207">
    <property type="entry name" value="DUF6913"/>
</dbReference>
<proteinExistence type="predicted"/>
<organism evidence="1 2">
    <name type="scientific">Candidatus Opimibacter skivensis</name>
    <dbReference type="NCBI Taxonomy" id="2982028"/>
    <lineage>
        <taxon>Bacteria</taxon>
        <taxon>Pseudomonadati</taxon>
        <taxon>Bacteroidota</taxon>
        <taxon>Saprospiria</taxon>
        <taxon>Saprospirales</taxon>
        <taxon>Saprospiraceae</taxon>
        <taxon>Candidatus Opimibacter</taxon>
    </lineage>
</organism>
<sequence>MLEAIRTYFFERAKKKRLKASSGTPVAFHLDRKNHYGLLTDATSADDRTIVNSFAEDLRKKGNRVKILGFFNGKMETISTPFDIITTNDLNKVSQVPKTEMAEDFMSQAFDVLINLSIKENHRPLDFISSVSKASFRIGPWYAQQQTNPYDLCIDAGNSATLKEWISELMHTLQKIY</sequence>
<accession>A0A9D7SUD6</accession>